<dbReference type="Pfam" id="PF12412">
    <property type="entry name" value="DUF3667"/>
    <property type="match status" value="1"/>
</dbReference>
<name>B1ZSL5_OPITP</name>
<feature type="transmembrane region" description="Helical" evidence="1">
    <location>
        <begin position="326"/>
        <end position="353"/>
    </location>
</feature>
<evidence type="ECO:0000313" key="2">
    <source>
        <dbReference type="EMBL" id="ACB73872.1"/>
    </source>
</evidence>
<feature type="transmembrane region" description="Helical" evidence="1">
    <location>
        <begin position="229"/>
        <end position="248"/>
    </location>
</feature>
<dbReference type="HOGENOM" id="CLU_046825_0_0_0"/>
<accession>B1ZSL5</accession>
<keyword evidence="3" id="KW-1185">Reference proteome</keyword>
<dbReference type="EMBL" id="CP001032">
    <property type="protein sequence ID" value="ACB73872.1"/>
    <property type="molecule type" value="Genomic_DNA"/>
</dbReference>
<protein>
    <recommendedName>
        <fullName evidence="4">DUF3667 domain-containing protein</fullName>
    </recommendedName>
</protein>
<gene>
    <name evidence="2" type="ordered locus">Oter_0582</name>
</gene>
<feature type="transmembrane region" description="Helical" evidence="1">
    <location>
        <begin position="88"/>
        <end position="109"/>
    </location>
</feature>
<feature type="transmembrane region" description="Helical" evidence="1">
    <location>
        <begin position="293"/>
        <end position="314"/>
    </location>
</feature>
<dbReference type="STRING" id="452637.Oter_0582"/>
<sequence length="354" mass="39333">MSSQLGQNPRACLNCGTPLHGPYCSACGQHDVDYHRSFHHLAHDLLENLFHFEGKFFVTVAWLLAHPGRLTREFLAGRRQRQVNPLRLYLFVSVLFFVGAAVLNHGHLLHYNRDVLDSLQTEVARELKSPASRGTVTAERVEQLEQKVGQVRTDPAALAEAVRAMANLAEPVAESAGTPATTSSAGAAPVHAHVQLSGVESGLGKRLADKLAGGRLTLGQIWDAIEHRIPTLVFLGVPLYAAWLKVLFLGRRRNYIEHLVFSLHLHAWTFLVGMVAFGYANIFSLGPDWMESIFEWALFGWMLGYVLLSFRRVYELSWWSAAGSVALLTFLHGLALFFLGLVLMVATVAWLAWT</sequence>
<keyword evidence="1" id="KW-1133">Transmembrane helix</keyword>
<dbReference type="AlphaFoldDB" id="B1ZSL5"/>
<dbReference type="eggNOG" id="COG1566">
    <property type="taxonomic scope" value="Bacteria"/>
</dbReference>
<dbReference type="Proteomes" id="UP000007013">
    <property type="component" value="Chromosome"/>
</dbReference>
<evidence type="ECO:0000256" key="1">
    <source>
        <dbReference type="SAM" id="Phobius"/>
    </source>
</evidence>
<dbReference type="InterPro" id="IPR022134">
    <property type="entry name" value="DUF3667"/>
</dbReference>
<evidence type="ECO:0008006" key="4">
    <source>
        <dbReference type="Google" id="ProtNLM"/>
    </source>
</evidence>
<evidence type="ECO:0000313" key="3">
    <source>
        <dbReference type="Proteomes" id="UP000007013"/>
    </source>
</evidence>
<dbReference type="KEGG" id="ote:Oter_0582"/>
<keyword evidence="1" id="KW-0472">Membrane</keyword>
<keyword evidence="1" id="KW-0812">Transmembrane</keyword>
<reference evidence="2 3" key="1">
    <citation type="journal article" date="2011" name="J. Bacteriol.">
        <title>Genome sequence of the verrucomicrobium Opitutus terrae PB90-1, an abundant inhabitant of rice paddy soil ecosystems.</title>
        <authorList>
            <person name="van Passel M.W."/>
            <person name="Kant R."/>
            <person name="Palva A."/>
            <person name="Copeland A."/>
            <person name="Lucas S."/>
            <person name="Lapidus A."/>
            <person name="Glavina del Rio T."/>
            <person name="Pitluck S."/>
            <person name="Goltsman E."/>
            <person name="Clum A."/>
            <person name="Sun H."/>
            <person name="Schmutz J."/>
            <person name="Larimer F.W."/>
            <person name="Land M.L."/>
            <person name="Hauser L."/>
            <person name="Kyrpides N."/>
            <person name="Mikhailova N."/>
            <person name="Richardson P.P."/>
            <person name="Janssen P.H."/>
            <person name="de Vos W.M."/>
            <person name="Smidt H."/>
        </authorList>
    </citation>
    <scope>NUCLEOTIDE SEQUENCE [LARGE SCALE GENOMIC DNA]</scope>
    <source>
        <strain evidence="3">DSM 11246 / JCM 15787 / PB90-1</strain>
    </source>
</reference>
<feature type="transmembrane region" description="Helical" evidence="1">
    <location>
        <begin position="260"/>
        <end position="281"/>
    </location>
</feature>
<organism evidence="2 3">
    <name type="scientific">Opitutus terrae (strain DSM 11246 / JCM 15787 / PB90-1)</name>
    <dbReference type="NCBI Taxonomy" id="452637"/>
    <lineage>
        <taxon>Bacteria</taxon>
        <taxon>Pseudomonadati</taxon>
        <taxon>Verrucomicrobiota</taxon>
        <taxon>Opitutia</taxon>
        <taxon>Opitutales</taxon>
        <taxon>Opitutaceae</taxon>
        <taxon>Opitutus</taxon>
    </lineage>
</organism>
<proteinExistence type="predicted"/>